<organism evidence="1 2">
    <name type="scientific">Pseudomonas migulae</name>
    <dbReference type="NCBI Taxonomy" id="78543"/>
    <lineage>
        <taxon>Bacteria</taxon>
        <taxon>Pseudomonadati</taxon>
        <taxon>Pseudomonadota</taxon>
        <taxon>Gammaproteobacteria</taxon>
        <taxon>Pseudomonadales</taxon>
        <taxon>Pseudomonadaceae</taxon>
        <taxon>Pseudomonas</taxon>
    </lineage>
</organism>
<keyword evidence="2" id="KW-1185">Reference proteome</keyword>
<protein>
    <recommendedName>
        <fullName evidence="3">ADP-ribosyltransferase exoenzyme</fullName>
    </recommendedName>
</protein>
<proteinExistence type="predicted"/>
<dbReference type="Proteomes" id="UP001243713">
    <property type="component" value="Chromosome"/>
</dbReference>
<dbReference type="RefSeq" id="WP_226299137.1">
    <property type="nucleotide sequence ID" value="NZ_CP093428.1"/>
</dbReference>
<name>A0ABY8MZS7_9PSED</name>
<evidence type="ECO:0000313" key="2">
    <source>
        <dbReference type="Proteomes" id="UP001243713"/>
    </source>
</evidence>
<gene>
    <name evidence="1" type="ORF">MOQ58_12100</name>
</gene>
<evidence type="ECO:0000313" key="1">
    <source>
        <dbReference type="EMBL" id="WGK92888.1"/>
    </source>
</evidence>
<dbReference type="EMBL" id="CP093428">
    <property type="protein sequence ID" value="WGK92888.1"/>
    <property type="molecule type" value="Genomic_DNA"/>
</dbReference>
<accession>A0ABY8MZS7</accession>
<evidence type="ECO:0008006" key="3">
    <source>
        <dbReference type="Google" id="ProtNLM"/>
    </source>
</evidence>
<sequence length="247" mass="27964">MIVSSSIWQSSVFKWNFTLMRRLDLLECYPLNNGEVSDRDRQFHDAAVKNGWPTRPLHETKYANNAHDFAHIAADHGGANNAFNMLLEQKLKDSPVYRNWIGSMPNLYEVPGIKNYRDERITPSLLQELGGLSATLSPGQFLFHGGAWPGELKVGSRVRIDRPFSTSLNANPAIAHAYKDDREVKRGIHLWVIEVGNAFYQPVYVYNIISQRKFKQEFEVLIHPGSEAVCQGVDYSGECTVISVLLN</sequence>
<reference evidence="1 2" key="1">
    <citation type="submission" date="2022-03" db="EMBL/GenBank/DDBJ databases">
        <title>Plant growth promoting endophytes with ACC deaminase activity.</title>
        <authorList>
            <person name="Charles T."/>
            <person name="Van Dyk A."/>
            <person name="Cheng J."/>
            <person name="Heil J."/>
        </authorList>
    </citation>
    <scope>NUCLEOTIDE SEQUENCE [LARGE SCALE GENOMIC DNA]</scope>
    <source>
        <strain evidence="1 2">8R6</strain>
    </source>
</reference>